<dbReference type="PANTHER" id="PTHR30537:SF21">
    <property type="entry name" value="HTH-TYPE TRANSCRIPTIONAL REGULATOR SINR-RELATED"/>
    <property type="match status" value="1"/>
</dbReference>
<dbReference type="EMBL" id="CP157947">
    <property type="protein sequence ID" value="XBS68133.1"/>
    <property type="molecule type" value="Genomic_DNA"/>
</dbReference>
<dbReference type="PRINTS" id="PR00039">
    <property type="entry name" value="HTHLYSR"/>
</dbReference>
<feature type="domain" description="HTH lysR-type" evidence="5">
    <location>
        <begin position="4"/>
        <end position="61"/>
    </location>
</feature>
<dbReference type="FunFam" id="1.10.10.10:FF:000001">
    <property type="entry name" value="LysR family transcriptional regulator"/>
    <property type="match status" value="1"/>
</dbReference>
<name>A0AAU7Q520_9GAMM</name>
<dbReference type="GO" id="GO:0043565">
    <property type="term" value="F:sequence-specific DNA binding"/>
    <property type="evidence" value="ECO:0007669"/>
    <property type="project" value="TreeGrafter"/>
</dbReference>
<dbReference type="PROSITE" id="PS50931">
    <property type="entry name" value="HTH_LYSR"/>
    <property type="match status" value="1"/>
</dbReference>
<dbReference type="SUPFAM" id="SSF53850">
    <property type="entry name" value="Periplasmic binding protein-like II"/>
    <property type="match status" value="1"/>
</dbReference>
<dbReference type="Pfam" id="PF03466">
    <property type="entry name" value="LysR_substrate"/>
    <property type="match status" value="1"/>
</dbReference>
<gene>
    <name evidence="6" type="ORF">ABK905_14855</name>
</gene>
<dbReference type="FunFam" id="3.40.190.290:FF:000001">
    <property type="entry name" value="Transcriptional regulator, LysR family"/>
    <property type="match status" value="1"/>
</dbReference>
<sequence>MKIRNLDDLEVFLKVVDCASFSLTARALNLAPATVSKQIARLEQALGSRLFDRNTRHLRITDEGRAVAQRARPALALLAEAADMARQGVQTLTGTLRVTAPVPLGVRYLARAIASFRSRHPQLEFDLQLSDHVEDLYGGDFDLAVRVGRLADSQLISRRLADSRRILVASPDYLRLRGIPAHPHELTQHQCLLFAYPGLRQNRWMLQHRDGDGRTESVEISGDLRSDNGDALRVWSIAGLGISLRETWDIADELRNGALLRVLPDWAEPAVPIQAVRVPRAPIPERVKKFVDFLAEEWRQAPWET</sequence>
<evidence type="ECO:0000256" key="3">
    <source>
        <dbReference type="ARBA" id="ARBA00023125"/>
    </source>
</evidence>
<keyword evidence="2" id="KW-0805">Transcription regulation</keyword>
<accession>A0AAU7Q520</accession>
<dbReference type="CDD" id="cd08422">
    <property type="entry name" value="PBP2_CrgA_like"/>
    <property type="match status" value="1"/>
</dbReference>
<evidence type="ECO:0000259" key="5">
    <source>
        <dbReference type="PROSITE" id="PS50931"/>
    </source>
</evidence>
<dbReference type="Gene3D" id="3.40.190.290">
    <property type="match status" value="1"/>
</dbReference>
<dbReference type="GO" id="GO:0006351">
    <property type="term" value="P:DNA-templated transcription"/>
    <property type="evidence" value="ECO:0007669"/>
    <property type="project" value="TreeGrafter"/>
</dbReference>
<dbReference type="InterPro" id="IPR058163">
    <property type="entry name" value="LysR-type_TF_proteobact-type"/>
</dbReference>
<dbReference type="PANTHER" id="PTHR30537">
    <property type="entry name" value="HTH-TYPE TRANSCRIPTIONAL REGULATOR"/>
    <property type="match status" value="1"/>
</dbReference>
<proteinExistence type="inferred from homology"/>
<dbReference type="InterPro" id="IPR005119">
    <property type="entry name" value="LysR_subst-bd"/>
</dbReference>
<dbReference type="SUPFAM" id="SSF46785">
    <property type="entry name" value="Winged helix' DNA-binding domain"/>
    <property type="match status" value="1"/>
</dbReference>
<dbReference type="Gene3D" id="1.10.10.10">
    <property type="entry name" value="Winged helix-like DNA-binding domain superfamily/Winged helix DNA-binding domain"/>
    <property type="match status" value="1"/>
</dbReference>
<evidence type="ECO:0000256" key="2">
    <source>
        <dbReference type="ARBA" id="ARBA00023015"/>
    </source>
</evidence>
<dbReference type="AlphaFoldDB" id="A0AAU7Q520"/>
<keyword evidence="4" id="KW-0804">Transcription</keyword>
<dbReference type="Pfam" id="PF00126">
    <property type="entry name" value="HTH_1"/>
    <property type="match status" value="1"/>
</dbReference>
<comment type="similarity">
    <text evidence="1">Belongs to the LysR transcriptional regulatory family.</text>
</comment>
<organism evidence="6">
    <name type="scientific">Acerihabitans sp. KWT182</name>
    <dbReference type="NCBI Taxonomy" id="3157919"/>
    <lineage>
        <taxon>Bacteria</taxon>
        <taxon>Pseudomonadati</taxon>
        <taxon>Pseudomonadota</taxon>
        <taxon>Gammaproteobacteria</taxon>
        <taxon>Enterobacterales</taxon>
        <taxon>Pectobacteriaceae</taxon>
        <taxon>Acerihabitans</taxon>
    </lineage>
</organism>
<evidence type="ECO:0000256" key="1">
    <source>
        <dbReference type="ARBA" id="ARBA00009437"/>
    </source>
</evidence>
<dbReference type="InterPro" id="IPR000847">
    <property type="entry name" value="LysR_HTH_N"/>
</dbReference>
<dbReference type="InterPro" id="IPR036388">
    <property type="entry name" value="WH-like_DNA-bd_sf"/>
</dbReference>
<keyword evidence="3" id="KW-0238">DNA-binding</keyword>
<evidence type="ECO:0000313" key="6">
    <source>
        <dbReference type="EMBL" id="XBS68133.1"/>
    </source>
</evidence>
<reference evidence="6" key="1">
    <citation type="submission" date="2024-06" db="EMBL/GenBank/DDBJ databases">
        <authorList>
            <person name="Coelho C."/>
            <person name="Bento M."/>
            <person name="Garcia E."/>
            <person name="Camelo A."/>
            <person name="Brandao I."/>
            <person name="Espirito Santo C."/>
            <person name="Trovao J."/>
            <person name="Verissimo A."/>
            <person name="Costa J."/>
            <person name="Tiago I."/>
        </authorList>
    </citation>
    <scope>NUCLEOTIDE SEQUENCE</scope>
    <source>
        <strain evidence="6">KWT182</strain>
    </source>
</reference>
<dbReference type="InterPro" id="IPR036390">
    <property type="entry name" value="WH_DNA-bd_sf"/>
</dbReference>
<dbReference type="GO" id="GO:0003700">
    <property type="term" value="F:DNA-binding transcription factor activity"/>
    <property type="evidence" value="ECO:0007669"/>
    <property type="project" value="InterPro"/>
</dbReference>
<protein>
    <submittedName>
        <fullName evidence="6">LysR family transcriptional regulator</fullName>
    </submittedName>
</protein>
<evidence type="ECO:0000256" key="4">
    <source>
        <dbReference type="ARBA" id="ARBA00023163"/>
    </source>
</evidence>